<reference evidence="1 2" key="1">
    <citation type="journal article" date="2017" name="Int. J. Syst. Evol. Microbiol.">
        <title>Erythrobacter aquimixticola sp. nov., isolated from the junction between the ocean and a freshwater spring.</title>
        <authorList>
            <person name="Park S."/>
            <person name="Jung Y.T."/>
            <person name="Choi S.J."/>
            <person name="Yoon J.H."/>
        </authorList>
    </citation>
    <scope>NUCLEOTIDE SEQUENCE [LARGE SCALE GENOMIC DNA]</scope>
    <source>
        <strain evidence="1 2">JSSK-14</strain>
    </source>
</reference>
<sequence length="209" mass="21775">MAALAGIVMLAQLDRSARFAPQLAPLVPQAFSGFAAEERTRLAIAARDEDRALAEAKALVRSRPVAGEHLAQLAVAAALAGEPELSASALEAASVRGWREPLSQFAAARIAIAAGAPDIAAQRIVALLSTGQLPEETAALFAAHIRTPEGREAMARRYAAFGRWQVNSLSPLASASDANDFAATIALALELGAELPCDRVKRLTAIACS</sequence>
<dbReference type="OrthoDB" id="7505978at2"/>
<evidence type="ECO:0000313" key="1">
    <source>
        <dbReference type="EMBL" id="RJY09441.1"/>
    </source>
</evidence>
<name>A0A419RUH3_9SPHN</name>
<accession>A0A419RUH3</accession>
<dbReference type="AlphaFoldDB" id="A0A419RUH3"/>
<dbReference type="EMBL" id="RAHX01000001">
    <property type="protein sequence ID" value="RJY09441.1"/>
    <property type="molecule type" value="Genomic_DNA"/>
</dbReference>
<dbReference type="Proteomes" id="UP000285232">
    <property type="component" value="Unassembled WGS sequence"/>
</dbReference>
<organism evidence="1 2">
    <name type="scientific">Aurantiacibacter aquimixticola</name>
    <dbReference type="NCBI Taxonomy" id="1958945"/>
    <lineage>
        <taxon>Bacteria</taxon>
        <taxon>Pseudomonadati</taxon>
        <taxon>Pseudomonadota</taxon>
        <taxon>Alphaproteobacteria</taxon>
        <taxon>Sphingomonadales</taxon>
        <taxon>Erythrobacteraceae</taxon>
        <taxon>Aurantiacibacter</taxon>
    </lineage>
</organism>
<protein>
    <submittedName>
        <fullName evidence="1">Uncharacterized protein</fullName>
    </submittedName>
</protein>
<gene>
    <name evidence="1" type="ORF">D6201_08805</name>
</gene>
<keyword evidence="2" id="KW-1185">Reference proteome</keyword>
<evidence type="ECO:0000313" key="2">
    <source>
        <dbReference type="Proteomes" id="UP000285232"/>
    </source>
</evidence>
<dbReference type="RefSeq" id="WP_120048450.1">
    <property type="nucleotide sequence ID" value="NZ_RAHX01000001.1"/>
</dbReference>
<comment type="caution">
    <text evidence="1">The sequence shown here is derived from an EMBL/GenBank/DDBJ whole genome shotgun (WGS) entry which is preliminary data.</text>
</comment>
<proteinExistence type="predicted"/>